<organism evidence="5 6">
    <name type="scientific">Ruminococcus gauvreauii</name>
    <dbReference type="NCBI Taxonomy" id="438033"/>
    <lineage>
        <taxon>Bacteria</taxon>
        <taxon>Bacillati</taxon>
        <taxon>Bacillota</taxon>
        <taxon>Clostridia</taxon>
        <taxon>Eubacteriales</taxon>
        <taxon>Oscillospiraceae</taxon>
        <taxon>Ruminococcus</taxon>
    </lineage>
</organism>
<dbReference type="PANTHER" id="PTHR10357">
    <property type="entry name" value="ALPHA-AMYLASE FAMILY MEMBER"/>
    <property type="match status" value="1"/>
</dbReference>
<dbReference type="PANTHER" id="PTHR10357:SF210">
    <property type="entry name" value="MALTODEXTRIN GLUCOSIDASE"/>
    <property type="match status" value="1"/>
</dbReference>
<dbReference type="RefSeq" id="WP_028527712.1">
    <property type="nucleotide sequence ID" value="NZ_CABLBR010000004.1"/>
</dbReference>
<sequence>MGKWYEEAVFYHMYPIGMTGAPRENTQEGVVHRFEQLHPWLEHVHHLGCTAIYIGPLFESTSHGYDTRDYKLVDRRLGDNEDFRAFVGDAHRRGIKVVVDGVFNHTGREFFAFQDIQKNRENSPYCSWYKGIWFGGNNPYNDGFSYEAWRNCFELVNLNLQEEAVREYLLEVIRFWITEFDIDGIRLDCADCLDFYFMEEMRRRTSEWKEDFWLMGEVIHGDYSRYIGGGENMLHSVTNYELHKGLYSGHNDHNYFEIAHTIRREFDANGGIYRGLKLYSFVDNHDVDRIASKLQVFSHCFPVYTLLYMLPGIPSVYYGSEWGISGRKEGPNDDYLRPAVDLQEVLDDNPHPELMEWIVKLGEIRGTHPVSVYGEYRELFLTNRQFAFARTTEEEAVVVAVNNDEVPAEIQVPAPLPEKAYINAVSGEICPVENGRLAVRLEESGAVILYTSAREGE</sequence>
<dbReference type="Proteomes" id="UP001060164">
    <property type="component" value="Chromosome"/>
</dbReference>
<proteinExistence type="inferred from homology"/>
<evidence type="ECO:0000256" key="2">
    <source>
        <dbReference type="ARBA" id="ARBA00022801"/>
    </source>
</evidence>
<keyword evidence="2 5" id="KW-0378">Hydrolase</keyword>
<evidence type="ECO:0000313" key="5">
    <source>
        <dbReference type="EMBL" id="UWP61235.1"/>
    </source>
</evidence>
<dbReference type="EMBL" id="CP102290">
    <property type="protein sequence ID" value="UWP61235.1"/>
    <property type="molecule type" value="Genomic_DNA"/>
</dbReference>
<dbReference type="SUPFAM" id="SSF51011">
    <property type="entry name" value="Glycosyl hydrolase domain"/>
    <property type="match status" value="1"/>
</dbReference>
<dbReference type="InterPro" id="IPR013780">
    <property type="entry name" value="Glyco_hydro_b"/>
</dbReference>
<dbReference type="InterPro" id="IPR006047">
    <property type="entry name" value="GH13_cat_dom"/>
</dbReference>
<dbReference type="CDD" id="cd11353">
    <property type="entry name" value="AmyAc_euk_bac_CMD_like"/>
    <property type="match status" value="1"/>
</dbReference>
<gene>
    <name evidence="5" type="ORF">NQ502_09500</name>
</gene>
<keyword evidence="3" id="KW-0326">Glycosidase</keyword>
<evidence type="ECO:0000256" key="1">
    <source>
        <dbReference type="ARBA" id="ARBA00008061"/>
    </source>
</evidence>
<keyword evidence="6" id="KW-1185">Reference proteome</keyword>
<name>A0ABY5VNE9_9FIRM</name>
<dbReference type="GO" id="GO:0016787">
    <property type="term" value="F:hydrolase activity"/>
    <property type="evidence" value="ECO:0007669"/>
    <property type="project" value="UniProtKB-KW"/>
</dbReference>
<reference evidence="5" key="1">
    <citation type="journal article" date="2022" name="Cell">
        <title>Design, construction, and in vivo augmentation of a complex gut microbiome.</title>
        <authorList>
            <person name="Cheng A.G."/>
            <person name="Ho P.Y."/>
            <person name="Aranda-Diaz A."/>
            <person name="Jain S."/>
            <person name="Yu F.B."/>
            <person name="Meng X."/>
            <person name="Wang M."/>
            <person name="Iakiviak M."/>
            <person name="Nagashima K."/>
            <person name="Zhao A."/>
            <person name="Murugkar P."/>
            <person name="Patil A."/>
            <person name="Atabakhsh K."/>
            <person name="Weakley A."/>
            <person name="Yan J."/>
            <person name="Brumbaugh A.R."/>
            <person name="Higginbottom S."/>
            <person name="Dimas A."/>
            <person name="Shiver A.L."/>
            <person name="Deutschbauer A."/>
            <person name="Neff N."/>
            <person name="Sonnenburg J.L."/>
            <person name="Huang K.C."/>
            <person name="Fischbach M.A."/>
        </authorList>
    </citation>
    <scope>NUCLEOTIDE SEQUENCE</scope>
    <source>
        <strain evidence="5">DSM 19829</strain>
    </source>
</reference>
<accession>A0ABY5VNE9</accession>
<dbReference type="SUPFAM" id="SSF51445">
    <property type="entry name" value="(Trans)glycosidases"/>
    <property type="match status" value="1"/>
</dbReference>
<evidence type="ECO:0000259" key="4">
    <source>
        <dbReference type="SMART" id="SM00642"/>
    </source>
</evidence>
<feature type="domain" description="Glycosyl hydrolase family 13 catalytic" evidence="4">
    <location>
        <begin position="28"/>
        <end position="365"/>
    </location>
</feature>
<dbReference type="InterPro" id="IPR032091">
    <property type="entry name" value="Malt_amylase-like_C"/>
</dbReference>
<dbReference type="Gene3D" id="3.20.20.80">
    <property type="entry name" value="Glycosidases"/>
    <property type="match status" value="1"/>
</dbReference>
<dbReference type="SMART" id="SM00642">
    <property type="entry name" value="Aamy"/>
    <property type="match status" value="1"/>
</dbReference>
<dbReference type="Pfam" id="PF00128">
    <property type="entry name" value="Alpha-amylase"/>
    <property type="match status" value="1"/>
</dbReference>
<comment type="similarity">
    <text evidence="1">Belongs to the glycosyl hydrolase 13 family.</text>
</comment>
<protein>
    <submittedName>
        <fullName evidence="5">Alpha-amylase family glycosyl hydrolase</fullName>
    </submittedName>
</protein>
<dbReference type="Gene3D" id="2.60.40.1180">
    <property type="entry name" value="Golgi alpha-mannosidase II"/>
    <property type="match status" value="1"/>
</dbReference>
<dbReference type="InterPro" id="IPR017853">
    <property type="entry name" value="GH"/>
</dbReference>
<dbReference type="Pfam" id="PF16657">
    <property type="entry name" value="Malt_amylase_C"/>
    <property type="match status" value="1"/>
</dbReference>
<evidence type="ECO:0000313" key="6">
    <source>
        <dbReference type="Proteomes" id="UP001060164"/>
    </source>
</evidence>
<evidence type="ECO:0000256" key="3">
    <source>
        <dbReference type="ARBA" id="ARBA00023295"/>
    </source>
</evidence>